<feature type="domain" description="N-acetyltransferase" evidence="1">
    <location>
        <begin position="7"/>
        <end position="142"/>
    </location>
</feature>
<keyword evidence="3" id="KW-1185">Reference proteome</keyword>
<accession>A0ABP8A5H7</accession>
<sequence length="159" mass="18513">MMYNDKVILKELTINDADFFYNIYSHPELTVNFDESPFMENETAAEFTKRIISICEYIYTIRPLEYPELIIGDCALHHWDKENQEIVIGGSLLPQYWGKGLMQSAFDLLIVLAKYNLDVKTLLAPTKTRNHKAIRLVEKMGFLKYKMSGNDTILRKVIL</sequence>
<dbReference type="PANTHER" id="PTHR43792">
    <property type="entry name" value="GNAT FAMILY, PUTATIVE (AFU_ORTHOLOGUE AFUA_3G00765)-RELATED-RELATED"/>
    <property type="match status" value="1"/>
</dbReference>
<evidence type="ECO:0000313" key="2">
    <source>
        <dbReference type="EMBL" id="GAA4178111.1"/>
    </source>
</evidence>
<comment type="caution">
    <text evidence="2">The sequence shown here is derived from an EMBL/GenBank/DDBJ whole genome shotgun (WGS) entry which is preliminary data.</text>
</comment>
<dbReference type="Proteomes" id="UP001500167">
    <property type="component" value="Unassembled WGS sequence"/>
</dbReference>
<evidence type="ECO:0000313" key="3">
    <source>
        <dbReference type="Proteomes" id="UP001500167"/>
    </source>
</evidence>
<proteinExistence type="predicted"/>
<protein>
    <recommendedName>
        <fullName evidence="1">N-acetyltransferase domain-containing protein</fullName>
    </recommendedName>
</protein>
<dbReference type="RefSeq" id="WP_257090409.1">
    <property type="nucleotide sequence ID" value="NZ_BAAAZK010000007.1"/>
</dbReference>
<name>A0ABP8A5H7_9SPHI</name>
<organism evidence="2 3">
    <name type="scientific">Sphingobacterium ginsenosidimutans</name>
    <dbReference type="NCBI Taxonomy" id="687845"/>
    <lineage>
        <taxon>Bacteria</taxon>
        <taxon>Pseudomonadati</taxon>
        <taxon>Bacteroidota</taxon>
        <taxon>Sphingobacteriia</taxon>
        <taxon>Sphingobacteriales</taxon>
        <taxon>Sphingobacteriaceae</taxon>
        <taxon>Sphingobacterium</taxon>
    </lineage>
</organism>
<reference evidence="3" key="1">
    <citation type="journal article" date="2019" name="Int. J. Syst. Evol. Microbiol.">
        <title>The Global Catalogue of Microorganisms (GCM) 10K type strain sequencing project: providing services to taxonomists for standard genome sequencing and annotation.</title>
        <authorList>
            <consortium name="The Broad Institute Genomics Platform"/>
            <consortium name="The Broad Institute Genome Sequencing Center for Infectious Disease"/>
            <person name="Wu L."/>
            <person name="Ma J."/>
        </authorList>
    </citation>
    <scope>NUCLEOTIDE SEQUENCE [LARGE SCALE GENOMIC DNA]</scope>
    <source>
        <strain evidence="3">JCM 16722</strain>
    </source>
</reference>
<dbReference type="PANTHER" id="PTHR43792:SF1">
    <property type="entry name" value="N-ACETYLTRANSFERASE DOMAIN-CONTAINING PROTEIN"/>
    <property type="match status" value="1"/>
</dbReference>
<dbReference type="EMBL" id="BAAAZK010000007">
    <property type="protein sequence ID" value="GAA4178111.1"/>
    <property type="molecule type" value="Genomic_DNA"/>
</dbReference>
<dbReference type="InterPro" id="IPR016181">
    <property type="entry name" value="Acyl_CoA_acyltransferase"/>
</dbReference>
<gene>
    <name evidence="2" type="ORF">GCM10022218_28150</name>
</gene>
<dbReference type="Pfam" id="PF13302">
    <property type="entry name" value="Acetyltransf_3"/>
    <property type="match status" value="1"/>
</dbReference>
<dbReference type="InterPro" id="IPR051531">
    <property type="entry name" value="N-acetyltransferase"/>
</dbReference>
<dbReference type="InterPro" id="IPR000182">
    <property type="entry name" value="GNAT_dom"/>
</dbReference>
<dbReference type="SUPFAM" id="SSF55729">
    <property type="entry name" value="Acyl-CoA N-acyltransferases (Nat)"/>
    <property type="match status" value="1"/>
</dbReference>
<dbReference type="Gene3D" id="3.40.630.30">
    <property type="match status" value="1"/>
</dbReference>
<evidence type="ECO:0000259" key="1">
    <source>
        <dbReference type="Pfam" id="PF13302"/>
    </source>
</evidence>